<dbReference type="InterPro" id="IPR008949">
    <property type="entry name" value="Isoprenoid_synthase_dom_sf"/>
</dbReference>
<dbReference type="PANTHER" id="PTHR43281">
    <property type="entry name" value="FARNESYL DIPHOSPHATE SYNTHASE"/>
    <property type="match status" value="1"/>
</dbReference>
<name>A0A7N0V0A2_KALFE</name>
<dbReference type="SUPFAM" id="SSF48576">
    <property type="entry name" value="Terpenoid synthases"/>
    <property type="match status" value="1"/>
</dbReference>
<evidence type="ECO:0000313" key="5">
    <source>
        <dbReference type="Proteomes" id="UP000594263"/>
    </source>
</evidence>
<proteinExistence type="predicted"/>
<evidence type="ECO:0000256" key="2">
    <source>
        <dbReference type="ARBA" id="ARBA00022723"/>
    </source>
</evidence>
<sequence length="304" mass="32441">MAARALTASPSPMAMLRAQTDGQFLKAARVTMSSATASSYRGSIESDLEAQLKQVVKVQAPLDVYQPLHHLVFSAPKNLASALCVAACEAVGGHRSDALTAAAALHLTHVAAITHEDLLAVPKGHLHSPFGSNIGLLTADGLISMGIELLAGSKRIQESGVADDTEDRLVRVLVEITQAIGSQGVVDRQYKEYVTRIEKGLIRAEKGKFYACGAACGAILGGGDEEEVDKLRRCGLLMGMMHETFCTTGGNVKPRGMQDMAVWRNLALNELTGFDEMRIQGISGLLASYTSDQNSEDLESQSRD</sequence>
<comment type="cofactor">
    <cofactor evidence="1">
        <name>Mg(2+)</name>
        <dbReference type="ChEBI" id="CHEBI:18420"/>
    </cofactor>
</comment>
<dbReference type="OMA" id="HACGATC"/>
<dbReference type="Gene3D" id="1.10.600.10">
    <property type="entry name" value="Farnesyl Diphosphate Synthase"/>
    <property type="match status" value="1"/>
</dbReference>
<reference evidence="4" key="1">
    <citation type="submission" date="2021-01" db="UniProtKB">
        <authorList>
            <consortium name="EnsemblPlants"/>
        </authorList>
    </citation>
    <scope>IDENTIFICATION</scope>
</reference>
<keyword evidence="3" id="KW-0460">Magnesium</keyword>
<dbReference type="AlphaFoldDB" id="A0A7N0V0A2"/>
<dbReference type="Gramene" id="Kaladp0093s0012.1.v1.1">
    <property type="protein sequence ID" value="Kaladp0093s0012.1.v1.1.CDS.1"/>
    <property type="gene ID" value="Kaladp0093s0012.v1.1"/>
</dbReference>
<dbReference type="GO" id="GO:0046872">
    <property type="term" value="F:metal ion binding"/>
    <property type="evidence" value="ECO:0007669"/>
    <property type="project" value="UniProtKB-KW"/>
</dbReference>
<accession>A0A7N0V0A2</accession>
<dbReference type="GO" id="GO:0004659">
    <property type="term" value="F:prenyltransferase activity"/>
    <property type="evidence" value="ECO:0007669"/>
    <property type="project" value="TreeGrafter"/>
</dbReference>
<dbReference type="PANTHER" id="PTHR43281:SF6">
    <property type="entry name" value="HETERODIMERIC GERANYLGERANYL PYROPHOSPHATE SYNTHASE SMALL SUBUNIT, CHLOROPLASTIC-LIKE"/>
    <property type="match status" value="1"/>
</dbReference>
<keyword evidence="2" id="KW-0479">Metal-binding</keyword>
<organism evidence="4 5">
    <name type="scientific">Kalanchoe fedtschenkoi</name>
    <name type="common">Lavender scallops</name>
    <name type="synonym">South American air plant</name>
    <dbReference type="NCBI Taxonomy" id="63787"/>
    <lineage>
        <taxon>Eukaryota</taxon>
        <taxon>Viridiplantae</taxon>
        <taxon>Streptophyta</taxon>
        <taxon>Embryophyta</taxon>
        <taxon>Tracheophyta</taxon>
        <taxon>Spermatophyta</taxon>
        <taxon>Magnoliopsida</taxon>
        <taxon>eudicotyledons</taxon>
        <taxon>Gunneridae</taxon>
        <taxon>Pentapetalae</taxon>
        <taxon>Saxifragales</taxon>
        <taxon>Crassulaceae</taxon>
        <taxon>Kalanchoe</taxon>
    </lineage>
</organism>
<dbReference type="EnsemblPlants" id="Kaladp0093s0012.1.v1.1">
    <property type="protein sequence ID" value="Kaladp0093s0012.1.v1.1.CDS.1"/>
    <property type="gene ID" value="Kaladp0093s0012.v1.1"/>
</dbReference>
<dbReference type="Proteomes" id="UP000594263">
    <property type="component" value="Unplaced"/>
</dbReference>
<protein>
    <submittedName>
        <fullName evidence="4">Uncharacterized protein</fullName>
    </submittedName>
</protein>
<evidence type="ECO:0000256" key="1">
    <source>
        <dbReference type="ARBA" id="ARBA00001946"/>
    </source>
</evidence>
<evidence type="ECO:0000256" key="3">
    <source>
        <dbReference type="ARBA" id="ARBA00022842"/>
    </source>
</evidence>
<keyword evidence="5" id="KW-1185">Reference proteome</keyword>
<evidence type="ECO:0000313" key="4">
    <source>
        <dbReference type="EnsemblPlants" id="Kaladp0093s0012.1.v1.1.CDS.1"/>
    </source>
</evidence>